<evidence type="ECO:0000256" key="5">
    <source>
        <dbReference type="ARBA" id="ARBA00023270"/>
    </source>
</evidence>
<dbReference type="GO" id="GO:0042823">
    <property type="term" value="P:pyridoxal phosphate biosynthetic process"/>
    <property type="evidence" value="ECO:0007669"/>
    <property type="project" value="UniProtKB-UniRule"/>
</dbReference>
<comment type="function">
    <text evidence="8">Catalyzes the formation of pyridoxal 5'-phosphate from ribose 5-phosphate (RBP), glyceraldehyde 3-phosphate (G3P) and ammonia. The ammonia is provided by the PdxT subunit. Can also use ribulose 5-phosphate and dihydroxyacetone phosphate as substrates, resulting from enzyme-catalyzed isomerization of RBP and G3P, respectively.</text>
</comment>
<dbReference type="PIRSF" id="PIRSF029271">
    <property type="entry name" value="Pdx1"/>
    <property type="match status" value="1"/>
</dbReference>
<dbReference type="HAMAP" id="MF_01824">
    <property type="entry name" value="PdxS"/>
    <property type="match status" value="1"/>
</dbReference>
<dbReference type="Pfam" id="PF01680">
    <property type="entry name" value="SOR_SNZ"/>
    <property type="match status" value="1"/>
</dbReference>
<gene>
    <name evidence="8" type="primary">pdxS</name>
    <name evidence="11" type="ORF">dsmv_2213</name>
</gene>
<dbReference type="Proteomes" id="UP000014977">
    <property type="component" value="Unassembled WGS sequence"/>
</dbReference>
<dbReference type="InterPro" id="IPR013785">
    <property type="entry name" value="Aldolase_TIM"/>
</dbReference>
<dbReference type="GO" id="GO:0006520">
    <property type="term" value="P:amino acid metabolic process"/>
    <property type="evidence" value="ECO:0007669"/>
    <property type="project" value="TreeGrafter"/>
</dbReference>
<accession>S7TWT0</accession>
<keyword evidence="4 8" id="KW-0456">Lyase</keyword>
<dbReference type="PANTHER" id="PTHR31829">
    <property type="entry name" value="PYRIDOXAL 5'-PHOSPHATE SYNTHASE SUBUNIT SNZ1-RELATED"/>
    <property type="match status" value="1"/>
</dbReference>
<dbReference type="GO" id="GO:0008615">
    <property type="term" value="P:pyridoxine biosynthetic process"/>
    <property type="evidence" value="ECO:0007669"/>
    <property type="project" value="TreeGrafter"/>
</dbReference>
<evidence type="ECO:0000256" key="7">
    <source>
        <dbReference type="ARBA" id="ARBA00061750"/>
    </source>
</evidence>
<comment type="catalytic activity">
    <reaction evidence="6 8">
        <text>aldehydo-D-ribose 5-phosphate + D-glyceraldehyde 3-phosphate + L-glutamine = pyridoxal 5'-phosphate + L-glutamate + phosphate + 3 H2O + H(+)</text>
        <dbReference type="Rhea" id="RHEA:31507"/>
        <dbReference type="ChEBI" id="CHEBI:15377"/>
        <dbReference type="ChEBI" id="CHEBI:15378"/>
        <dbReference type="ChEBI" id="CHEBI:29985"/>
        <dbReference type="ChEBI" id="CHEBI:43474"/>
        <dbReference type="ChEBI" id="CHEBI:58273"/>
        <dbReference type="ChEBI" id="CHEBI:58359"/>
        <dbReference type="ChEBI" id="CHEBI:59776"/>
        <dbReference type="ChEBI" id="CHEBI:597326"/>
        <dbReference type="EC" id="4.3.3.6"/>
    </reaction>
</comment>
<feature type="binding site" evidence="8">
    <location>
        <position position="162"/>
    </location>
    <ligand>
        <name>D-glyceraldehyde 3-phosphate</name>
        <dbReference type="ChEBI" id="CHEBI:59776"/>
    </ligand>
</feature>
<feature type="domain" description="PdxS/SNZ N-terminal" evidence="10">
    <location>
        <begin position="4"/>
        <end position="209"/>
    </location>
</feature>
<dbReference type="FunFam" id="3.20.20.70:FF:000001">
    <property type="entry name" value="Pyridoxine biosynthesis protein PDX1"/>
    <property type="match status" value="1"/>
</dbReference>
<dbReference type="PANTHER" id="PTHR31829:SF0">
    <property type="entry name" value="PYRIDOXAL 5'-PHOSPHATE SYNTHASE SUBUNIT SNZ1-RELATED"/>
    <property type="match status" value="1"/>
</dbReference>
<comment type="pathway">
    <text evidence="1 8">Cofactor biosynthesis; pyridoxal 5'-phosphate biosynthesis.</text>
</comment>
<dbReference type="Gene3D" id="3.20.20.70">
    <property type="entry name" value="Aldolase class I"/>
    <property type="match status" value="1"/>
</dbReference>
<evidence type="ECO:0000256" key="9">
    <source>
        <dbReference type="PROSITE-ProRule" id="PRU00481"/>
    </source>
</evidence>
<evidence type="ECO:0000313" key="12">
    <source>
        <dbReference type="Proteomes" id="UP000014977"/>
    </source>
</evidence>
<dbReference type="InterPro" id="IPR001852">
    <property type="entry name" value="PdxS/SNZ"/>
</dbReference>
<protein>
    <recommendedName>
        <fullName evidence="8">Pyridoxal 5'-phosphate synthase subunit PdxS</fullName>
        <shortName evidence="8">PLP synthase subunit PdxS</shortName>
        <ecNumber evidence="8">4.3.3.6</ecNumber>
    </recommendedName>
    <alternativeName>
        <fullName evidence="8">Pdx1</fullName>
    </alternativeName>
</protein>
<dbReference type="SUPFAM" id="SSF51366">
    <property type="entry name" value="Ribulose-phoshate binding barrel"/>
    <property type="match status" value="1"/>
</dbReference>
<feature type="binding site" evidence="8">
    <location>
        <position position="211"/>
    </location>
    <ligand>
        <name>D-ribose 5-phosphate</name>
        <dbReference type="ChEBI" id="CHEBI:78346"/>
    </ligand>
</feature>
<keyword evidence="5 8" id="KW-0704">Schiff base</keyword>
<evidence type="ECO:0000256" key="8">
    <source>
        <dbReference type="HAMAP-Rule" id="MF_01824"/>
    </source>
</evidence>
<dbReference type="EMBL" id="ATHJ01000077">
    <property type="protein sequence ID" value="EPR41205.1"/>
    <property type="molecule type" value="Genomic_DNA"/>
</dbReference>
<dbReference type="InterPro" id="IPR011060">
    <property type="entry name" value="RibuloseP-bd_barrel"/>
</dbReference>
<feature type="active site" description="Schiff-base intermediate with D-ribose 5-phosphate" evidence="8">
    <location>
        <position position="78"/>
    </location>
</feature>
<evidence type="ECO:0000259" key="10">
    <source>
        <dbReference type="Pfam" id="PF01680"/>
    </source>
</evidence>
<feature type="binding site" evidence="8">
    <location>
        <position position="150"/>
    </location>
    <ligand>
        <name>D-ribose 5-phosphate</name>
        <dbReference type="ChEBI" id="CHEBI:78346"/>
    </ligand>
</feature>
<keyword evidence="3 8" id="KW-0663">Pyridoxal phosphate</keyword>
<dbReference type="InterPro" id="IPR033755">
    <property type="entry name" value="PdxS/SNZ_N"/>
</dbReference>
<name>S7TWT0_DESML</name>
<evidence type="ECO:0000256" key="6">
    <source>
        <dbReference type="ARBA" id="ARBA00047992"/>
    </source>
</evidence>
<dbReference type="AlphaFoldDB" id="S7TWT0"/>
<dbReference type="PATRIC" id="fig|1121405.3.peg.1764"/>
<evidence type="ECO:0000256" key="2">
    <source>
        <dbReference type="ARBA" id="ARBA00007281"/>
    </source>
</evidence>
<evidence type="ECO:0000256" key="1">
    <source>
        <dbReference type="ARBA" id="ARBA00004737"/>
    </source>
</evidence>
<evidence type="ECO:0000256" key="4">
    <source>
        <dbReference type="ARBA" id="ARBA00023239"/>
    </source>
</evidence>
<proteinExistence type="inferred from homology"/>
<comment type="subunit">
    <text evidence="7">Homohexamer and homododecamer. In the presence of PdxT, forms a dodecamer of heterodimers.</text>
</comment>
<comment type="caution">
    <text evidence="11">The sequence shown here is derived from an EMBL/GenBank/DDBJ whole genome shotgun (WGS) entry which is preliminary data.</text>
</comment>
<dbReference type="EC" id="4.3.3.6" evidence="8"/>
<evidence type="ECO:0000256" key="3">
    <source>
        <dbReference type="ARBA" id="ARBA00022898"/>
    </source>
</evidence>
<reference evidence="11 12" key="1">
    <citation type="journal article" date="2013" name="Genome Announc.">
        <title>Draft genome sequences for three mercury-methylating, sulfate-reducing bacteria.</title>
        <authorList>
            <person name="Brown S.D."/>
            <person name="Hurt R.A.Jr."/>
            <person name="Gilmour C.C."/>
            <person name="Elias D.A."/>
        </authorList>
    </citation>
    <scope>NUCLEOTIDE SEQUENCE [LARGE SCALE GENOMIC DNA]</scope>
    <source>
        <strain evidence="11 12">DSM 2059</strain>
    </source>
</reference>
<dbReference type="eggNOG" id="COG0214">
    <property type="taxonomic scope" value="Bacteria"/>
</dbReference>
<dbReference type="UniPathway" id="UPA00245"/>
<sequence>MSREKVNKGFAEMFKNGVIMDVTTPEQARIAEDAGACAVMALERVPADIRTQGQVARMSDPAMIESIMAAVSIPVMAKIRIGHFMESRILEALGVDFIDESEVLTPADESRHVDKQTFAVPFVCGARNMGEGLRRIHEGAAMLRTKGEAGTGNIVEAVRHIRTITAEIDALKGMDDLALEETASRCRVPVALVRETMERGRFPVVNFAAGGIATPADAALMMALGVDGIFVGSGIFKSENPSRTASAIVRAVIHWEDPGKLAEISKNLGAAMVGLEMAGLETRMAGRGT</sequence>
<feature type="binding site" evidence="8">
    <location>
        <begin position="232"/>
        <end position="233"/>
    </location>
    <ligand>
        <name>D-ribose 5-phosphate</name>
        <dbReference type="ChEBI" id="CHEBI:78346"/>
    </ligand>
</feature>
<feature type="binding site" evidence="8">
    <location>
        <position position="21"/>
    </location>
    <ligand>
        <name>D-ribose 5-phosphate</name>
        <dbReference type="ChEBI" id="CHEBI:78346"/>
    </ligand>
</feature>
<dbReference type="NCBIfam" id="TIGR00343">
    <property type="entry name" value="pyridoxal 5'-phosphate synthase lyase subunit PdxS"/>
    <property type="match status" value="1"/>
</dbReference>
<keyword evidence="12" id="KW-1185">Reference proteome</keyword>
<comment type="similarity">
    <text evidence="2 8 9">Belongs to the PdxS/SNZ family.</text>
</comment>
<organism evidence="11 12">
    <name type="scientific">Desulfococcus multivorans DSM 2059</name>
    <dbReference type="NCBI Taxonomy" id="1121405"/>
    <lineage>
        <taxon>Bacteria</taxon>
        <taxon>Pseudomonadati</taxon>
        <taxon>Thermodesulfobacteriota</taxon>
        <taxon>Desulfobacteria</taxon>
        <taxon>Desulfobacterales</taxon>
        <taxon>Desulfococcaceae</taxon>
        <taxon>Desulfococcus</taxon>
    </lineage>
</organism>
<dbReference type="PROSITE" id="PS51129">
    <property type="entry name" value="PDXS_SNZ_2"/>
    <property type="match status" value="1"/>
</dbReference>
<dbReference type="STRING" id="897.B2D07_14045"/>
<dbReference type="NCBIfam" id="NF003215">
    <property type="entry name" value="PRK04180.1"/>
    <property type="match status" value="1"/>
</dbReference>
<dbReference type="GO" id="GO:0036381">
    <property type="term" value="F:pyridoxal 5'-phosphate synthase (glutamine hydrolysing) activity"/>
    <property type="evidence" value="ECO:0007669"/>
    <property type="project" value="UniProtKB-UniRule"/>
</dbReference>
<evidence type="ECO:0000313" key="11">
    <source>
        <dbReference type="EMBL" id="EPR41205.1"/>
    </source>
</evidence>